<dbReference type="Proteomes" id="UP000317243">
    <property type="component" value="Unassembled WGS sequence"/>
</dbReference>
<protein>
    <submittedName>
        <fullName evidence="1">Uncharacterized protein</fullName>
    </submittedName>
</protein>
<dbReference type="OrthoDB" id="5504890at2"/>
<proteinExistence type="predicted"/>
<evidence type="ECO:0000313" key="2">
    <source>
        <dbReference type="Proteomes" id="UP000317243"/>
    </source>
</evidence>
<sequence length="175" mass="20049">MIEYLKIYLGDHAALMTAELELIARCRNSNKEGDTLPDLPRFLEQLASEVKNQKQTLLDLLSDMGGNRPVSKEMAGWVMEKLGRLKMNGEWTKYSDLSRVVELEAMLMASQSRVLLWETLVELDVRGETRRLSEAFVDRAKAHADRLRIFYQEATGVAFRESELPHRVKIPVQAD</sequence>
<keyword evidence="2" id="KW-1185">Reference proteome</keyword>
<reference evidence="1 2" key="1">
    <citation type="submission" date="2019-02" db="EMBL/GenBank/DDBJ databases">
        <title>Deep-cultivation of Planctomycetes and their phenomic and genomic characterization uncovers novel biology.</title>
        <authorList>
            <person name="Wiegand S."/>
            <person name="Jogler M."/>
            <person name="Boedeker C."/>
            <person name="Pinto D."/>
            <person name="Vollmers J."/>
            <person name="Rivas-Marin E."/>
            <person name="Kohn T."/>
            <person name="Peeters S.H."/>
            <person name="Heuer A."/>
            <person name="Rast P."/>
            <person name="Oberbeckmann S."/>
            <person name="Bunk B."/>
            <person name="Jeske O."/>
            <person name="Meyerdierks A."/>
            <person name="Storesund J.E."/>
            <person name="Kallscheuer N."/>
            <person name="Luecker S."/>
            <person name="Lage O.M."/>
            <person name="Pohl T."/>
            <person name="Merkel B.J."/>
            <person name="Hornburger P."/>
            <person name="Mueller R.-W."/>
            <person name="Bruemmer F."/>
            <person name="Labrenz M."/>
            <person name="Spormann A.M."/>
            <person name="Op Den Camp H."/>
            <person name="Overmann J."/>
            <person name="Amann R."/>
            <person name="Jetten M.S.M."/>
            <person name="Mascher T."/>
            <person name="Medema M.H."/>
            <person name="Devos D.P."/>
            <person name="Kaster A.-K."/>
            <person name="Ovreas L."/>
            <person name="Rohde M."/>
            <person name="Galperin M.Y."/>
            <person name="Jogler C."/>
        </authorList>
    </citation>
    <scope>NUCLEOTIDE SEQUENCE [LARGE SCALE GENOMIC DNA]</scope>
    <source>
        <strain evidence="1 2">KOR42</strain>
    </source>
</reference>
<dbReference type="EMBL" id="SIHI01000001">
    <property type="protein sequence ID" value="TWT57270.1"/>
    <property type="molecule type" value="Genomic_DNA"/>
</dbReference>
<dbReference type="RefSeq" id="WP_146507125.1">
    <property type="nucleotide sequence ID" value="NZ_SIHI01000001.1"/>
</dbReference>
<evidence type="ECO:0000313" key="1">
    <source>
        <dbReference type="EMBL" id="TWT57270.1"/>
    </source>
</evidence>
<name>A0A5C5X350_9PLAN</name>
<accession>A0A5C5X350</accession>
<comment type="caution">
    <text evidence="1">The sequence shown here is derived from an EMBL/GenBank/DDBJ whole genome shotgun (WGS) entry which is preliminary data.</text>
</comment>
<organism evidence="1 2">
    <name type="scientific">Thalassoglobus neptunius</name>
    <dbReference type="NCBI Taxonomy" id="1938619"/>
    <lineage>
        <taxon>Bacteria</taxon>
        <taxon>Pseudomonadati</taxon>
        <taxon>Planctomycetota</taxon>
        <taxon>Planctomycetia</taxon>
        <taxon>Planctomycetales</taxon>
        <taxon>Planctomycetaceae</taxon>
        <taxon>Thalassoglobus</taxon>
    </lineage>
</organism>
<dbReference type="AlphaFoldDB" id="A0A5C5X350"/>
<gene>
    <name evidence="1" type="ORF">KOR42_06290</name>
</gene>